<proteinExistence type="predicted"/>
<keyword evidence="2" id="KW-1185">Reference proteome</keyword>
<dbReference type="AlphaFoldDB" id="A0AAD9J6G9"/>
<protein>
    <submittedName>
        <fullName evidence="1">Uncharacterized protein</fullName>
    </submittedName>
</protein>
<reference evidence="1" key="1">
    <citation type="journal article" date="2023" name="Mol. Biol. Evol.">
        <title>Third-Generation Sequencing Reveals the Adaptive Role of the Epigenome in Three Deep-Sea Polychaetes.</title>
        <authorList>
            <person name="Perez M."/>
            <person name="Aroh O."/>
            <person name="Sun Y."/>
            <person name="Lan Y."/>
            <person name="Juniper S.K."/>
            <person name="Young C.R."/>
            <person name="Angers B."/>
            <person name="Qian P.Y."/>
        </authorList>
    </citation>
    <scope>NUCLEOTIDE SEQUENCE</scope>
    <source>
        <strain evidence="1">P08H-3</strain>
    </source>
</reference>
<name>A0AAD9J6G9_9ANNE</name>
<dbReference type="Proteomes" id="UP001208570">
    <property type="component" value="Unassembled WGS sequence"/>
</dbReference>
<evidence type="ECO:0000313" key="1">
    <source>
        <dbReference type="EMBL" id="KAK2147376.1"/>
    </source>
</evidence>
<evidence type="ECO:0000313" key="2">
    <source>
        <dbReference type="Proteomes" id="UP001208570"/>
    </source>
</evidence>
<dbReference type="EMBL" id="JAODUP010000556">
    <property type="protein sequence ID" value="KAK2147376.1"/>
    <property type="molecule type" value="Genomic_DNA"/>
</dbReference>
<sequence>FSLTLIDTLDTLVVSKIDCVCVFVCKYKLFVLYTAIQ</sequence>
<feature type="non-terminal residue" evidence="1">
    <location>
        <position position="1"/>
    </location>
</feature>
<organism evidence="1 2">
    <name type="scientific">Paralvinella palmiformis</name>
    <dbReference type="NCBI Taxonomy" id="53620"/>
    <lineage>
        <taxon>Eukaryota</taxon>
        <taxon>Metazoa</taxon>
        <taxon>Spiralia</taxon>
        <taxon>Lophotrochozoa</taxon>
        <taxon>Annelida</taxon>
        <taxon>Polychaeta</taxon>
        <taxon>Sedentaria</taxon>
        <taxon>Canalipalpata</taxon>
        <taxon>Terebellida</taxon>
        <taxon>Terebelliformia</taxon>
        <taxon>Alvinellidae</taxon>
        <taxon>Paralvinella</taxon>
    </lineage>
</organism>
<comment type="caution">
    <text evidence="1">The sequence shown here is derived from an EMBL/GenBank/DDBJ whole genome shotgun (WGS) entry which is preliminary data.</text>
</comment>
<gene>
    <name evidence="1" type="ORF">LSH36_556g02032</name>
</gene>
<accession>A0AAD9J6G9</accession>